<dbReference type="Proteomes" id="UP000447355">
    <property type="component" value="Unassembled WGS sequence"/>
</dbReference>
<evidence type="ECO:0000313" key="2">
    <source>
        <dbReference type="Proteomes" id="UP000447355"/>
    </source>
</evidence>
<organism evidence="1 2">
    <name type="scientific">Duganella vulcania</name>
    <dbReference type="NCBI Taxonomy" id="2692166"/>
    <lineage>
        <taxon>Bacteria</taxon>
        <taxon>Pseudomonadati</taxon>
        <taxon>Pseudomonadota</taxon>
        <taxon>Betaproteobacteria</taxon>
        <taxon>Burkholderiales</taxon>
        <taxon>Oxalobacteraceae</taxon>
        <taxon>Telluria group</taxon>
        <taxon>Duganella</taxon>
    </lineage>
</organism>
<evidence type="ECO:0000313" key="1">
    <source>
        <dbReference type="EMBL" id="MYM96250.1"/>
    </source>
</evidence>
<sequence length="47" mass="5120">MEEKIKAALAGAFMLPVSVKSLLLEVGAELDQLRADVNQVKNQPPKE</sequence>
<gene>
    <name evidence="1" type="ORF">GTP90_20500</name>
</gene>
<name>A0A845GS54_9BURK</name>
<dbReference type="EMBL" id="WWCX01000041">
    <property type="protein sequence ID" value="MYM96250.1"/>
    <property type="molecule type" value="Genomic_DNA"/>
</dbReference>
<reference evidence="1" key="1">
    <citation type="submission" date="2019-12" db="EMBL/GenBank/DDBJ databases">
        <title>Novel species isolated from a subtropical stream in China.</title>
        <authorList>
            <person name="Lu H."/>
        </authorList>
    </citation>
    <scope>NUCLEOTIDE SEQUENCE [LARGE SCALE GENOMIC DNA]</scope>
    <source>
        <strain evidence="1">FT81W</strain>
    </source>
</reference>
<dbReference type="AlphaFoldDB" id="A0A845GS54"/>
<comment type="caution">
    <text evidence="1">The sequence shown here is derived from an EMBL/GenBank/DDBJ whole genome shotgun (WGS) entry which is preliminary data.</text>
</comment>
<dbReference type="RefSeq" id="WP_161085273.1">
    <property type="nucleotide sequence ID" value="NZ_WWCX01000041.1"/>
</dbReference>
<proteinExistence type="predicted"/>
<accession>A0A845GS54</accession>
<protein>
    <submittedName>
        <fullName evidence="1">Uncharacterized protein</fullName>
    </submittedName>
</protein>